<evidence type="ECO:0000259" key="1">
    <source>
        <dbReference type="Pfam" id="PF00149"/>
    </source>
</evidence>
<dbReference type="InterPro" id="IPR041787">
    <property type="entry name" value="MPP_Shelphs"/>
</dbReference>
<sequence length="483" mass="53476">MAVACDARAHTRKQARRCTRCLSKRTQRVPESSECLFVNRLAWTLSYREQNSFQIYFSFTGHRHFDAYFTLLSMTLPSENPSPKPDCSKCPSLVSSFVDTFVDFVVGRQILGPNPSASAPAASEKTGTTSPIVTRVPAAERLIAVGDIHGDLQKAKEALQIAKVMDENEKWIGGKTVVVQVGDVLDRGSDEIKVFYLLEKLKGEARKQGGDVHIMNGNHEIMNVEGDFRFVDRGGFAEFGEWAKWFKLGNAIKEQCSGLEKPRDFFADIPAHYPENQKARMAALRPGGPISSRFLAAHPTVLVVGQSVFVHGGLLPSHSNHGLEKINEEVRQWILGEKQWYGPDFLHGRDALVWLRKFSNERENQCDCALLEESLNALPGSKRMVVGHTIQESVGINAVCGNKVVRVDVGMSKGCGDYAPEVLEIRDDKELTVLSRSGALKLMDDEQLAAALRKYRGRSGLASLLLAPEPKVKTKLPAKMQTA</sequence>
<reference evidence="2" key="1">
    <citation type="submission" date="2016-03" db="EMBL/GenBank/DDBJ databases">
        <title>Mechanisms controlling the formation of the plant cell surface in tip-growing cells are functionally conserved among land plants.</title>
        <authorList>
            <person name="Honkanen S."/>
            <person name="Jones V.A."/>
            <person name="Morieri G."/>
            <person name="Champion C."/>
            <person name="Hetherington A.J."/>
            <person name="Kelly S."/>
            <person name="Saint-Marcoux D."/>
            <person name="Proust H."/>
            <person name="Prescott H."/>
            <person name="Dolan L."/>
        </authorList>
    </citation>
    <scope>NUCLEOTIDE SEQUENCE [LARGE SCALE GENOMIC DNA]</scope>
    <source>
        <tissue evidence="2">Whole gametophyte</tissue>
    </source>
</reference>
<comment type="caution">
    <text evidence="2">The sequence shown here is derived from an EMBL/GenBank/DDBJ whole genome shotgun (WGS) entry which is preliminary data.</text>
</comment>
<dbReference type="PANTHER" id="PTHR47680:SF2">
    <property type="entry name" value="SHEWANELLA-LIKE PROTEIN PHOSPHATASE 2"/>
    <property type="match status" value="1"/>
</dbReference>
<accession>A0A176W1L5</accession>
<name>A0A176W1L5_MARPO</name>
<dbReference type="InterPro" id="IPR029052">
    <property type="entry name" value="Metallo-depent_PP-like"/>
</dbReference>
<dbReference type="InterPro" id="IPR004843">
    <property type="entry name" value="Calcineurin-like_PHP"/>
</dbReference>
<dbReference type="GO" id="GO:0016787">
    <property type="term" value="F:hydrolase activity"/>
    <property type="evidence" value="ECO:0007669"/>
    <property type="project" value="InterPro"/>
</dbReference>
<dbReference type="Proteomes" id="UP000077202">
    <property type="component" value="Unassembled WGS sequence"/>
</dbReference>
<dbReference type="Gene3D" id="3.60.21.10">
    <property type="match status" value="1"/>
</dbReference>
<dbReference type="SUPFAM" id="SSF56300">
    <property type="entry name" value="Metallo-dependent phosphatases"/>
    <property type="match status" value="1"/>
</dbReference>
<gene>
    <name evidence="2" type="ORF">AXG93_4022s1080</name>
</gene>
<dbReference type="Pfam" id="PF00149">
    <property type="entry name" value="Metallophos"/>
    <property type="match status" value="1"/>
</dbReference>
<dbReference type="CDD" id="cd07425">
    <property type="entry name" value="MPP_Shelphs"/>
    <property type="match status" value="1"/>
</dbReference>
<feature type="domain" description="Calcineurin-like phosphoesterase" evidence="1">
    <location>
        <begin position="141"/>
        <end position="343"/>
    </location>
</feature>
<proteinExistence type="predicted"/>
<dbReference type="AlphaFoldDB" id="A0A176W1L5"/>
<keyword evidence="3" id="KW-1185">Reference proteome</keyword>
<dbReference type="EMBL" id="LVLJ01002256">
    <property type="protein sequence ID" value="OAE26096.1"/>
    <property type="molecule type" value="Genomic_DNA"/>
</dbReference>
<evidence type="ECO:0000313" key="2">
    <source>
        <dbReference type="EMBL" id="OAE26096.1"/>
    </source>
</evidence>
<protein>
    <recommendedName>
        <fullName evidence="1">Calcineurin-like phosphoesterase domain-containing protein</fullName>
    </recommendedName>
</protein>
<dbReference type="PANTHER" id="PTHR47680">
    <property type="entry name" value="SHEWANELLA-LIKE PROTEIN PHOSPHATASE 2"/>
    <property type="match status" value="1"/>
</dbReference>
<organism evidence="2 3">
    <name type="scientific">Marchantia polymorpha subsp. ruderalis</name>
    <dbReference type="NCBI Taxonomy" id="1480154"/>
    <lineage>
        <taxon>Eukaryota</taxon>
        <taxon>Viridiplantae</taxon>
        <taxon>Streptophyta</taxon>
        <taxon>Embryophyta</taxon>
        <taxon>Marchantiophyta</taxon>
        <taxon>Marchantiopsida</taxon>
        <taxon>Marchantiidae</taxon>
        <taxon>Marchantiales</taxon>
        <taxon>Marchantiaceae</taxon>
        <taxon>Marchantia</taxon>
    </lineage>
</organism>
<evidence type="ECO:0000313" key="3">
    <source>
        <dbReference type="Proteomes" id="UP000077202"/>
    </source>
</evidence>